<reference evidence="2 3" key="1">
    <citation type="submission" date="2019-05" db="EMBL/GenBank/DDBJ databases">
        <title>Mikania micrantha, genome provides insights into the molecular mechanism of rapid growth.</title>
        <authorList>
            <person name="Liu B."/>
        </authorList>
    </citation>
    <scope>NUCLEOTIDE SEQUENCE [LARGE SCALE GENOMIC DNA]</scope>
    <source>
        <strain evidence="2">NLD-2019</strain>
        <tissue evidence="2">Leaf</tissue>
    </source>
</reference>
<comment type="caution">
    <text evidence="2">The sequence shown here is derived from an EMBL/GenBank/DDBJ whole genome shotgun (WGS) entry which is preliminary data.</text>
</comment>
<name>A0A5N6NEH7_9ASTR</name>
<organism evidence="2 3">
    <name type="scientific">Mikania micrantha</name>
    <name type="common">bitter vine</name>
    <dbReference type="NCBI Taxonomy" id="192012"/>
    <lineage>
        <taxon>Eukaryota</taxon>
        <taxon>Viridiplantae</taxon>
        <taxon>Streptophyta</taxon>
        <taxon>Embryophyta</taxon>
        <taxon>Tracheophyta</taxon>
        <taxon>Spermatophyta</taxon>
        <taxon>Magnoliopsida</taxon>
        <taxon>eudicotyledons</taxon>
        <taxon>Gunneridae</taxon>
        <taxon>Pentapetalae</taxon>
        <taxon>asterids</taxon>
        <taxon>campanulids</taxon>
        <taxon>Asterales</taxon>
        <taxon>Asteraceae</taxon>
        <taxon>Asteroideae</taxon>
        <taxon>Heliantheae alliance</taxon>
        <taxon>Eupatorieae</taxon>
        <taxon>Mikania</taxon>
    </lineage>
</organism>
<dbReference type="PANTHER" id="PTHR47266">
    <property type="entry name" value="ENDONUCLEASE-RELATED"/>
    <property type="match status" value="1"/>
</dbReference>
<dbReference type="EMBL" id="SZYD01000012">
    <property type="protein sequence ID" value="KAD4585753.1"/>
    <property type="molecule type" value="Genomic_DNA"/>
</dbReference>
<keyword evidence="3" id="KW-1185">Reference proteome</keyword>
<dbReference type="Proteomes" id="UP000326396">
    <property type="component" value="Linkage Group LG2"/>
</dbReference>
<feature type="domain" description="Integrase zinc-binding" evidence="1">
    <location>
        <begin position="39"/>
        <end position="95"/>
    </location>
</feature>
<dbReference type="InterPro" id="IPR041588">
    <property type="entry name" value="Integrase_H2C2"/>
</dbReference>
<gene>
    <name evidence="2" type="ORF">E3N88_23354</name>
</gene>
<evidence type="ECO:0000313" key="2">
    <source>
        <dbReference type="EMBL" id="KAD4585753.1"/>
    </source>
</evidence>
<sequence>MQGAALKPRGFDRECAGLIKRSIFQGHYFIERVWVPYHANLRDLVMDEAHKSGYSVHPGSDKMYHDLKVLYWFPNMKADITTYVSKCLTCAKVKVEYRKTSRLLTQPEIPMWKWEKISMDFIT</sequence>
<dbReference type="Gene3D" id="1.10.340.70">
    <property type="match status" value="1"/>
</dbReference>
<protein>
    <recommendedName>
        <fullName evidence="1">Integrase zinc-binding domain-containing protein</fullName>
    </recommendedName>
</protein>
<proteinExistence type="predicted"/>
<evidence type="ECO:0000259" key="1">
    <source>
        <dbReference type="Pfam" id="PF17921"/>
    </source>
</evidence>
<dbReference type="AlphaFoldDB" id="A0A5N6NEH7"/>
<evidence type="ECO:0000313" key="3">
    <source>
        <dbReference type="Proteomes" id="UP000326396"/>
    </source>
</evidence>
<dbReference type="Pfam" id="PF17921">
    <property type="entry name" value="Integrase_H2C2"/>
    <property type="match status" value="1"/>
</dbReference>
<dbReference type="InterPro" id="IPR052160">
    <property type="entry name" value="Gypsy_RT_Integrase-like"/>
</dbReference>
<dbReference type="OrthoDB" id="1938712at2759"/>
<accession>A0A5N6NEH7</accession>